<dbReference type="FunFam" id="3.40.50.720:FF:000203">
    <property type="entry name" value="D-3-phosphoglycerate dehydrogenase (SerA)"/>
    <property type="match status" value="1"/>
</dbReference>
<reference evidence="7 8" key="1">
    <citation type="journal article" date="2021" name="ISME Commun">
        <title>Automated analysis of genomic sequences facilitates high-throughput and comprehensive description of bacteria.</title>
        <authorList>
            <person name="Hitch T.C.A."/>
        </authorList>
    </citation>
    <scope>NUCLEOTIDE SEQUENCE [LARGE SCALE GENOMIC DNA]</scope>
    <source>
        <strain evidence="7 8">Sanger_31</strain>
    </source>
</reference>
<evidence type="ECO:0000256" key="2">
    <source>
        <dbReference type="ARBA" id="ARBA00023002"/>
    </source>
</evidence>
<dbReference type="RefSeq" id="WP_267300805.1">
    <property type="nucleotide sequence ID" value="NZ_JAOQJZ010000004.1"/>
</dbReference>
<dbReference type="Proteomes" id="UP001208131">
    <property type="component" value="Unassembled WGS sequence"/>
</dbReference>
<dbReference type="InterPro" id="IPR029753">
    <property type="entry name" value="D-isomer_DH_CS"/>
</dbReference>
<comment type="caution">
    <text evidence="7">The sequence shown here is derived from an EMBL/GenBank/DDBJ whole genome shotgun (WGS) entry which is preliminary data.</text>
</comment>
<evidence type="ECO:0000256" key="1">
    <source>
        <dbReference type="ARBA" id="ARBA00005854"/>
    </source>
</evidence>
<keyword evidence="3" id="KW-0520">NAD</keyword>
<dbReference type="GO" id="GO:0016616">
    <property type="term" value="F:oxidoreductase activity, acting on the CH-OH group of donors, NAD or NADP as acceptor"/>
    <property type="evidence" value="ECO:0007669"/>
    <property type="project" value="InterPro"/>
</dbReference>
<dbReference type="EMBL" id="JAOQJZ010000004">
    <property type="protein sequence ID" value="MCU6705483.1"/>
    <property type="molecule type" value="Genomic_DNA"/>
</dbReference>
<evidence type="ECO:0000259" key="6">
    <source>
        <dbReference type="Pfam" id="PF02826"/>
    </source>
</evidence>
<dbReference type="CDD" id="cd12162">
    <property type="entry name" value="2-Hacid_dh_4"/>
    <property type="match status" value="1"/>
</dbReference>
<evidence type="ECO:0000313" key="7">
    <source>
        <dbReference type="EMBL" id="MCU6705483.1"/>
    </source>
</evidence>
<dbReference type="PANTHER" id="PTHR43761">
    <property type="entry name" value="D-ISOMER SPECIFIC 2-HYDROXYACID DEHYDROGENASE FAMILY PROTEIN (AFU_ORTHOLOGUE AFUA_1G13630)"/>
    <property type="match status" value="1"/>
</dbReference>
<proteinExistence type="inferred from homology"/>
<evidence type="ECO:0000313" key="8">
    <source>
        <dbReference type="Proteomes" id="UP001208131"/>
    </source>
</evidence>
<dbReference type="Gene3D" id="3.40.50.720">
    <property type="entry name" value="NAD(P)-binding Rossmann-like Domain"/>
    <property type="match status" value="2"/>
</dbReference>
<evidence type="ECO:0000256" key="3">
    <source>
        <dbReference type="ARBA" id="ARBA00023027"/>
    </source>
</evidence>
<dbReference type="Pfam" id="PF02826">
    <property type="entry name" value="2-Hacid_dh_C"/>
    <property type="match status" value="1"/>
</dbReference>
<dbReference type="GO" id="GO:0051287">
    <property type="term" value="F:NAD binding"/>
    <property type="evidence" value="ECO:0007669"/>
    <property type="project" value="InterPro"/>
</dbReference>
<dbReference type="InterPro" id="IPR006139">
    <property type="entry name" value="D-isomer_2_OHA_DH_cat_dom"/>
</dbReference>
<feature type="domain" description="D-isomer specific 2-hydroxyacid dehydrogenase NAD-binding" evidence="6">
    <location>
        <begin position="107"/>
        <end position="285"/>
    </location>
</feature>
<dbReference type="PROSITE" id="PS00670">
    <property type="entry name" value="D_2_HYDROXYACID_DH_2"/>
    <property type="match status" value="1"/>
</dbReference>
<keyword evidence="8" id="KW-1185">Reference proteome</keyword>
<name>A0AAE3IKD4_9FIRM</name>
<evidence type="ECO:0000259" key="5">
    <source>
        <dbReference type="Pfam" id="PF00389"/>
    </source>
</evidence>
<dbReference type="InterPro" id="IPR006140">
    <property type="entry name" value="D-isomer_DH_NAD-bd"/>
</dbReference>
<gene>
    <name evidence="7" type="ORF">OCV57_06035</name>
</gene>
<dbReference type="Pfam" id="PF00389">
    <property type="entry name" value="2-Hacid_dh"/>
    <property type="match status" value="1"/>
</dbReference>
<dbReference type="AlphaFoldDB" id="A0AAE3IKD4"/>
<evidence type="ECO:0000256" key="4">
    <source>
        <dbReference type="RuleBase" id="RU003719"/>
    </source>
</evidence>
<sequence>MKIVILDSETVSRNDVSLEGITVLGESIVYGFTPNEQVAEKIGDADAVICNKCLITEEVFSKCKNLKYVGLFATGYNNVDLSAADRHDAVVCNVPAYSTNAVAQHTFALILNYFSKIREYAEKVDEGGWVNYKLFSYFGIPTYELAGKTIGIVGYGDIGKKVAEIARAFGMKVITFTRSPQKITDGTPAVSLEELLKTSDIVTLHCPLTKDNEKMINAESLGMMKKSAFFVNTARGGLVDEKALAQALENEVIAGAGIDVLTNEPMGEDCPLRNAKNCTVTPHIAWAPKQTRERLLETVAQNLKMWIEGTPQNVVNGK</sequence>
<feature type="domain" description="D-isomer specific 2-hydroxyacid dehydrogenase catalytic" evidence="5">
    <location>
        <begin position="27"/>
        <end position="316"/>
    </location>
</feature>
<dbReference type="PROSITE" id="PS00671">
    <property type="entry name" value="D_2_HYDROXYACID_DH_3"/>
    <property type="match status" value="1"/>
</dbReference>
<accession>A0AAE3IKD4</accession>
<keyword evidence="2 4" id="KW-0560">Oxidoreductase</keyword>
<dbReference type="SUPFAM" id="SSF52283">
    <property type="entry name" value="Formate/glycerate dehydrogenase catalytic domain-like"/>
    <property type="match status" value="1"/>
</dbReference>
<dbReference type="InterPro" id="IPR036291">
    <property type="entry name" value="NAD(P)-bd_dom_sf"/>
</dbReference>
<dbReference type="PANTHER" id="PTHR43761:SF1">
    <property type="entry name" value="D-ISOMER SPECIFIC 2-HYDROXYACID DEHYDROGENASE CATALYTIC DOMAIN-CONTAINING PROTEIN-RELATED"/>
    <property type="match status" value="1"/>
</dbReference>
<protein>
    <submittedName>
        <fullName evidence="7">D-2-hydroxyacid dehydrogenase</fullName>
    </submittedName>
</protein>
<dbReference type="InterPro" id="IPR050418">
    <property type="entry name" value="D-iso_2-hydroxyacid_DH_PdxB"/>
</dbReference>
<organism evidence="7 8">
    <name type="scientific">Hominimerdicola aceti</name>
    <dbReference type="NCBI Taxonomy" id="2981726"/>
    <lineage>
        <taxon>Bacteria</taxon>
        <taxon>Bacillati</taxon>
        <taxon>Bacillota</taxon>
        <taxon>Clostridia</taxon>
        <taxon>Eubacteriales</taxon>
        <taxon>Oscillospiraceae</taxon>
        <taxon>Hominimerdicola</taxon>
    </lineage>
</organism>
<dbReference type="SUPFAM" id="SSF51735">
    <property type="entry name" value="NAD(P)-binding Rossmann-fold domains"/>
    <property type="match status" value="1"/>
</dbReference>
<comment type="similarity">
    <text evidence="1 4">Belongs to the D-isomer specific 2-hydroxyacid dehydrogenase family.</text>
</comment>